<proteinExistence type="predicted"/>
<feature type="non-terminal residue" evidence="2">
    <location>
        <position position="92"/>
    </location>
</feature>
<dbReference type="EMBL" id="KN823052">
    <property type="protein sequence ID" value="KIO24894.1"/>
    <property type="molecule type" value="Genomic_DNA"/>
</dbReference>
<reference evidence="2 3" key="1">
    <citation type="submission" date="2014-04" db="EMBL/GenBank/DDBJ databases">
        <authorList>
            <consortium name="DOE Joint Genome Institute"/>
            <person name="Kuo A."/>
            <person name="Girlanda M."/>
            <person name="Perotto S."/>
            <person name="Kohler A."/>
            <person name="Nagy L.G."/>
            <person name="Floudas D."/>
            <person name="Copeland A."/>
            <person name="Barry K.W."/>
            <person name="Cichocki N."/>
            <person name="Veneault-Fourrey C."/>
            <person name="LaButti K."/>
            <person name="Lindquist E.A."/>
            <person name="Lipzen A."/>
            <person name="Lundell T."/>
            <person name="Morin E."/>
            <person name="Murat C."/>
            <person name="Sun H."/>
            <person name="Tunlid A."/>
            <person name="Henrissat B."/>
            <person name="Grigoriev I.V."/>
            <person name="Hibbett D.S."/>
            <person name="Martin F."/>
            <person name="Nordberg H.P."/>
            <person name="Cantor M.N."/>
            <person name="Hua S.X."/>
        </authorList>
    </citation>
    <scope>NUCLEOTIDE SEQUENCE [LARGE SCALE GENOMIC DNA]</scope>
    <source>
        <strain evidence="2 3">MUT 4182</strain>
    </source>
</reference>
<feature type="compositionally biased region" description="Basic residues" evidence="1">
    <location>
        <begin position="83"/>
        <end position="92"/>
    </location>
</feature>
<dbReference type="AlphaFoldDB" id="A0A0C3QGZ1"/>
<name>A0A0C3QGZ1_9AGAM</name>
<sequence length="92" mass="10020">MTAPHSTLNGPTAIPDPAIDTSTSYSVERLKRSTGPTSVHTPDEEEQDDQEGWDTANEGTVEGDGGADEDEEPPISQEELERRRRLKGKAVE</sequence>
<evidence type="ECO:0000256" key="1">
    <source>
        <dbReference type="SAM" id="MobiDB-lite"/>
    </source>
</evidence>
<dbReference type="HOGENOM" id="CLU_2419196_0_0_1"/>
<reference evidence="3" key="2">
    <citation type="submission" date="2015-01" db="EMBL/GenBank/DDBJ databases">
        <title>Evolutionary Origins and Diversification of the Mycorrhizal Mutualists.</title>
        <authorList>
            <consortium name="DOE Joint Genome Institute"/>
            <consortium name="Mycorrhizal Genomics Consortium"/>
            <person name="Kohler A."/>
            <person name="Kuo A."/>
            <person name="Nagy L.G."/>
            <person name="Floudas D."/>
            <person name="Copeland A."/>
            <person name="Barry K.W."/>
            <person name="Cichocki N."/>
            <person name="Veneault-Fourrey C."/>
            <person name="LaButti K."/>
            <person name="Lindquist E.A."/>
            <person name="Lipzen A."/>
            <person name="Lundell T."/>
            <person name="Morin E."/>
            <person name="Murat C."/>
            <person name="Riley R."/>
            <person name="Ohm R."/>
            <person name="Sun H."/>
            <person name="Tunlid A."/>
            <person name="Henrissat B."/>
            <person name="Grigoriev I.V."/>
            <person name="Hibbett D.S."/>
            <person name="Martin F."/>
        </authorList>
    </citation>
    <scope>NUCLEOTIDE SEQUENCE [LARGE SCALE GENOMIC DNA]</scope>
    <source>
        <strain evidence="3">MUT 4182</strain>
    </source>
</reference>
<dbReference type="Proteomes" id="UP000054248">
    <property type="component" value="Unassembled WGS sequence"/>
</dbReference>
<feature type="compositionally biased region" description="Polar residues" evidence="1">
    <location>
        <begin position="1"/>
        <end position="10"/>
    </location>
</feature>
<evidence type="ECO:0000313" key="3">
    <source>
        <dbReference type="Proteomes" id="UP000054248"/>
    </source>
</evidence>
<accession>A0A0C3QGZ1</accession>
<gene>
    <name evidence="2" type="ORF">M407DRAFT_25754</name>
</gene>
<keyword evidence="3" id="KW-1185">Reference proteome</keyword>
<feature type="region of interest" description="Disordered" evidence="1">
    <location>
        <begin position="1"/>
        <end position="92"/>
    </location>
</feature>
<feature type="compositionally biased region" description="Acidic residues" evidence="1">
    <location>
        <begin position="43"/>
        <end position="52"/>
    </location>
</feature>
<protein>
    <submittedName>
        <fullName evidence="2">Uncharacterized protein</fullName>
    </submittedName>
</protein>
<evidence type="ECO:0000313" key="2">
    <source>
        <dbReference type="EMBL" id="KIO24894.1"/>
    </source>
</evidence>
<organism evidence="2 3">
    <name type="scientific">Tulasnella calospora MUT 4182</name>
    <dbReference type="NCBI Taxonomy" id="1051891"/>
    <lineage>
        <taxon>Eukaryota</taxon>
        <taxon>Fungi</taxon>
        <taxon>Dikarya</taxon>
        <taxon>Basidiomycota</taxon>
        <taxon>Agaricomycotina</taxon>
        <taxon>Agaricomycetes</taxon>
        <taxon>Cantharellales</taxon>
        <taxon>Tulasnellaceae</taxon>
        <taxon>Tulasnella</taxon>
    </lineage>
</organism>